<dbReference type="GO" id="GO:0008270">
    <property type="term" value="F:zinc ion binding"/>
    <property type="evidence" value="ECO:0007669"/>
    <property type="project" value="UniProtKB-KW"/>
</dbReference>
<keyword evidence="3 8" id="KW-0863">Zinc-finger</keyword>
<keyword evidence="6" id="KW-0804">Transcription</keyword>
<dbReference type="InterPro" id="IPR036236">
    <property type="entry name" value="Znf_C2H2_sf"/>
</dbReference>
<comment type="caution">
    <text evidence="11">The sequence shown here is derived from an EMBL/GenBank/DDBJ whole genome shotgun (WGS) entry which is preliminary data.</text>
</comment>
<dbReference type="Proteomes" id="UP001314170">
    <property type="component" value="Unassembled WGS sequence"/>
</dbReference>
<keyword evidence="7" id="KW-0539">Nucleus</keyword>
<dbReference type="InterPro" id="IPR013087">
    <property type="entry name" value="Znf_C2H2_type"/>
</dbReference>
<dbReference type="AlphaFoldDB" id="A0AAV1RZ61"/>
<feature type="compositionally biased region" description="Basic and acidic residues" evidence="9">
    <location>
        <begin position="126"/>
        <end position="136"/>
    </location>
</feature>
<dbReference type="Pfam" id="PF13912">
    <property type="entry name" value="zf-C2H2_6"/>
    <property type="match status" value="1"/>
</dbReference>
<dbReference type="PROSITE" id="PS00028">
    <property type="entry name" value="ZINC_FINGER_C2H2_1"/>
    <property type="match status" value="1"/>
</dbReference>
<dbReference type="EMBL" id="CAWUPB010001160">
    <property type="protein sequence ID" value="CAK7342267.1"/>
    <property type="molecule type" value="Genomic_DNA"/>
</dbReference>
<evidence type="ECO:0000313" key="11">
    <source>
        <dbReference type="EMBL" id="CAK7342267.1"/>
    </source>
</evidence>
<evidence type="ECO:0000256" key="6">
    <source>
        <dbReference type="ARBA" id="ARBA00023163"/>
    </source>
</evidence>
<evidence type="ECO:0000256" key="4">
    <source>
        <dbReference type="ARBA" id="ARBA00022833"/>
    </source>
</evidence>
<reference evidence="11 12" key="1">
    <citation type="submission" date="2024-01" db="EMBL/GenBank/DDBJ databases">
        <authorList>
            <person name="Waweru B."/>
        </authorList>
    </citation>
    <scope>NUCLEOTIDE SEQUENCE [LARGE SCALE GENOMIC DNA]</scope>
</reference>
<evidence type="ECO:0000256" key="3">
    <source>
        <dbReference type="ARBA" id="ARBA00022771"/>
    </source>
</evidence>
<evidence type="ECO:0000256" key="7">
    <source>
        <dbReference type="ARBA" id="ARBA00023242"/>
    </source>
</evidence>
<evidence type="ECO:0000256" key="9">
    <source>
        <dbReference type="SAM" id="MobiDB-lite"/>
    </source>
</evidence>
<keyword evidence="2" id="KW-0479">Metal-binding</keyword>
<evidence type="ECO:0000313" key="12">
    <source>
        <dbReference type="Proteomes" id="UP001314170"/>
    </source>
</evidence>
<keyword evidence="12" id="KW-1185">Reference proteome</keyword>
<evidence type="ECO:0000256" key="1">
    <source>
        <dbReference type="ARBA" id="ARBA00004123"/>
    </source>
</evidence>
<feature type="compositionally biased region" description="Polar residues" evidence="9">
    <location>
        <begin position="81"/>
        <end position="107"/>
    </location>
</feature>
<evidence type="ECO:0000256" key="8">
    <source>
        <dbReference type="PROSITE-ProRule" id="PRU00042"/>
    </source>
</evidence>
<organism evidence="11 12">
    <name type="scientific">Dovyalis caffra</name>
    <dbReference type="NCBI Taxonomy" id="77055"/>
    <lineage>
        <taxon>Eukaryota</taxon>
        <taxon>Viridiplantae</taxon>
        <taxon>Streptophyta</taxon>
        <taxon>Embryophyta</taxon>
        <taxon>Tracheophyta</taxon>
        <taxon>Spermatophyta</taxon>
        <taxon>Magnoliopsida</taxon>
        <taxon>eudicotyledons</taxon>
        <taxon>Gunneridae</taxon>
        <taxon>Pentapetalae</taxon>
        <taxon>rosids</taxon>
        <taxon>fabids</taxon>
        <taxon>Malpighiales</taxon>
        <taxon>Salicaceae</taxon>
        <taxon>Flacourtieae</taxon>
        <taxon>Dovyalis</taxon>
    </lineage>
</organism>
<evidence type="ECO:0000256" key="5">
    <source>
        <dbReference type="ARBA" id="ARBA00023015"/>
    </source>
</evidence>
<sequence length="205" mass="22503">MAKDNDTRSDERTVTSKLRSGYICTYCDREFNSGHALGGHYNAHSKKRKRKNMPTTVGRLIRVPVPATDVESPATPRHESGSTQSSSTLEVQSGVNYESGEESSSTRPLGGLGKNLKVNIGSHHSHPYERDVKEEAPQNGRLPNTMTPMHGVRINNGVNADLEITITSPIFKVSRKENGDTKFISSNKNGNEDLDLELRLGFGPV</sequence>
<dbReference type="PANTHER" id="PTHR45801">
    <property type="entry name" value="OS07G0101800 PROTEIN"/>
    <property type="match status" value="1"/>
</dbReference>
<proteinExistence type="predicted"/>
<evidence type="ECO:0000259" key="10">
    <source>
        <dbReference type="PROSITE" id="PS50157"/>
    </source>
</evidence>
<protein>
    <recommendedName>
        <fullName evidence="10">C2H2-type domain-containing protein</fullName>
    </recommendedName>
</protein>
<feature type="region of interest" description="Disordered" evidence="9">
    <location>
        <begin position="61"/>
        <end position="149"/>
    </location>
</feature>
<dbReference type="PROSITE" id="PS50157">
    <property type="entry name" value="ZINC_FINGER_C2H2_2"/>
    <property type="match status" value="1"/>
</dbReference>
<accession>A0AAV1RZ61</accession>
<dbReference type="InterPro" id="IPR052426">
    <property type="entry name" value="Plant_dev_regulator"/>
</dbReference>
<feature type="domain" description="C2H2-type" evidence="10">
    <location>
        <begin position="22"/>
        <end position="49"/>
    </location>
</feature>
<gene>
    <name evidence="11" type="ORF">DCAF_LOCUS16704</name>
</gene>
<dbReference type="SUPFAM" id="SSF57667">
    <property type="entry name" value="beta-beta-alpha zinc fingers"/>
    <property type="match status" value="1"/>
</dbReference>
<keyword evidence="5" id="KW-0805">Transcription regulation</keyword>
<name>A0AAV1RZ61_9ROSI</name>
<keyword evidence="4" id="KW-0862">Zinc</keyword>
<dbReference type="GO" id="GO:0005634">
    <property type="term" value="C:nucleus"/>
    <property type="evidence" value="ECO:0007669"/>
    <property type="project" value="UniProtKB-SubCell"/>
</dbReference>
<comment type="subcellular location">
    <subcellularLocation>
        <location evidence="1">Nucleus</location>
    </subcellularLocation>
</comment>
<dbReference type="PANTHER" id="PTHR45801:SF111">
    <property type="entry name" value="C2H2 AND C2HC ZINC FINGERS SUPERFAMILY PROTEIN"/>
    <property type="match status" value="1"/>
</dbReference>
<evidence type="ECO:0000256" key="2">
    <source>
        <dbReference type="ARBA" id="ARBA00022723"/>
    </source>
</evidence>